<accession>A0A6C0F9W3</accession>
<protein>
    <submittedName>
        <fullName evidence="2">Uncharacterized protein</fullName>
    </submittedName>
</protein>
<dbReference type="AlphaFoldDB" id="A0A6C0F9W3"/>
<feature type="region of interest" description="Disordered" evidence="1">
    <location>
        <begin position="113"/>
        <end position="142"/>
    </location>
</feature>
<sequence length="142" mass="16537">MNDNIRLIKKFAKSKKNWNLTEVDLLYNVYRLNKFGAQSDKPLEPGDIVVFTDNEYYTGYYKILYRLPHGGEKSYEIQPFLQGEDEEVDTLNAYVSEIQRVDPKKQEELEAKALETKAQKAPEKQSAPSYRGDVYSASRRLF</sequence>
<proteinExistence type="predicted"/>
<dbReference type="EMBL" id="MN738830">
    <property type="protein sequence ID" value="QHT38468.1"/>
    <property type="molecule type" value="Genomic_DNA"/>
</dbReference>
<reference evidence="2" key="1">
    <citation type="journal article" date="2020" name="Nature">
        <title>Giant virus diversity and host interactions through global metagenomics.</title>
        <authorList>
            <person name="Schulz F."/>
            <person name="Roux S."/>
            <person name="Paez-Espino D."/>
            <person name="Jungbluth S."/>
            <person name="Walsh D.A."/>
            <person name="Denef V.J."/>
            <person name="McMahon K.D."/>
            <person name="Konstantinidis K.T."/>
            <person name="Eloe-Fadrosh E.A."/>
            <person name="Kyrpides N.C."/>
            <person name="Woyke T."/>
        </authorList>
    </citation>
    <scope>NUCLEOTIDE SEQUENCE</scope>
    <source>
        <strain evidence="2">GVMAG-S-ERX556101-89</strain>
    </source>
</reference>
<name>A0A6C0F9W3_9ZZZZ</name>
<evidence type="ECO:0000256" key="1">
    <source>
        <dbReference type="SAM" id="MobiDB-lite"/>
    </source>
</evidence>
<organism evidence="2">
    <name type="scientific">viral metagenome</name>
    <dbReference type="NCBI Taxonomy" id="1070528"/>
    <lineage>
        <taxon>unclassified sequences</taxon>
        <taxon>metagenomes</taxon>
        <taxon>organismal metagenomes</taxon>
    </lineage>
</organism>
<feature type="compositionally biased region" description="Basic and acidic residues" evidence="1">
    <location>
        <begin position="113"/>
        <end position="123"/>
    </location>
</feature>
<evidence type="ECO:0000313" key="2">
    <source>
        <dbReference type="EMBL" id="QHT38468.1"/>
    </source>
</evidence>